<feature type="transmembrane region" description="Helical" evidence="2">
    <location>
        <begin position="15"/>
        <end position="35"/>
    </location>
</feature>
<feature type="region of interest" description="Disordered" evidence="1">
    <location>
        <begin position="363"/>
        <end position="412"/>
    </location>
</feature>
<dbReference type="PANTHER" id="PTHR39614">
    <property type="entry name" value="INTEGRAL MEMBRANE PROTEIN"/>
    <property type="match status" value="1"/>
</dbReference>
<evidence type="ECO:0000313" key="5">
    <source>
        <dbReference type="Proteomes" id="UP000799441"/>
    </source>
</evidence>
<feature type="region of interest" description="Disordered" evidence="1">
    <location>
        <begin position="294"/>
        <end position="316"/>
    </location>
</feature>
<keyword evidence="2" id="KW-1133">Transmembrane helix</keyword>
<feature type="transmembrane region" description="Helical" evidence="2">
    <location>
        <begin position="128"/>
        <end position="149"/>
    </location>
</feature>
<dbReference type="OrthoDB" id="3918601at2759"/>
<protein>
    <recommendedName>
        <fullName evidence="3">Rhodopsin domain-containing protein</fullName>
    </recommendedName>
</protein>
<sequence length="447" mass="49226">MAGEPSRKHLGYSDGLNLALSLCLTYSVCVAGLRTWIRRGNYGSDDLVILIATIITIVHIVCAYIALRQGLGQSENDISSDPAGSMLNAIDQATLAAVVTFAFTLYLSKCAVLTFLARITKQRRRVQLYHICNGIVAVIGLASIFMLTVDCPSDSDFYWAFYKNRGSCPSQSARWQVFTLFDILTELLLIVLPTHLICSLQMPTKRKTKLLTAFYLRSPVIGLSIGRYYYTLRLSSPDTDYGLVSTLVMIWIVVQLTYALASSTISALKTFTESFNSGFGLGFARNAGEESYGMSNVSNSSGSTVKREKRAAVQESAASDSTTRICSCAEGHPVELAAAPVAPKTGYQVDIQEKLDDCEYVGHLSQQQQQQQQQHPALRLRPDSDARSYTQVSADPGHGSMDSRHSGQLLAPRSMDDMVIIRETEYSVEHQDQMPILPRHRRGGGYS</sequence>
<dbReference type="PANTHER" id="PTHR39614:SF2">
    <property type="entry name" value="INTEGRAL MEMBRANE PROTEIN"/>
    <property type="match status" value="1"/>
</dbReference>
<feature type="transmembrane region" description="Helical" evidence="2">
    <location>
        <begin position="95"/>
        <end position="116"/>
    </location>
</feature>
<dbReference type="EMBL" id="MU003771">
    <property type="protein sequence ID" value="KAF2724449.1"/>
    <property type="molecule type" value="Genomic_DNA"/>
</dbReference>
<feature type="transmembrane region" description="Helical" evidence="2">
    <location>
        <begin position="175"/>
        <end position="198"/>
    </location>
</feature>
<keyword evidence="5" id="KW-1185">Reference proteome</keyword>
<feature type="compositionally biased region" description="Polar residues" evidence="1">
    <location>
        <begin position="294"/>
        <end position="304"/>
    </location>
</feature>
<feature type="transmembrane region" description="Helical" evidence="2">
    <location>
        <begin position="210"/>
        <end position="230"/>
    </location>
</feature>
<keyword evidence="2" id="KW-0472">Membrane</keyword>
<dbReference type="Pfam" id="PF20684">
    <property type="entry name" value="Fung_rhodopsin"/>
    <property type="match status" value="1"/>
</dbReference>
<dbReference type="InterPro" id="IPR049326">
    <property type="entry name" value="Rhodopsin_dom_fungi"/>
</dbReference>
<evidence type="ECO:0000259" key="3">
    <source>
        <dbReference type="Pfam" id="PF20684"/>
    </source>
</evidence>
<feature type="transmembrane region" description="Helical" evidence="2">
    <location>
        <begin position="47"/>
        <end position="67"/>
    </location>
</feature>
<dbReference type="AlphaFoldDB" id="A0A9P4QDK1"/>
<proteinExistence type="predicted"/>
<feature type="compositionally biased region" description="Basic residues" evidence="1">
    <location>
        <begin position="438"/>
        <end position="447"/>
    </location>
</feature>
<feature type="domain" description="Rhodopsin" evidence="3">
    <location>
        <begin position="36"/>
        <end position="271"/>
    </location>
</feature>
<accession>A0A9P4QDK1</accession>
<evidence type="ECO:0000313" key="4">
    <source>
        <dbReference type="EMBL" id="KAF2724449.1"/>
    </source>
</evidence>
<feature type="transmembrane region" description="Helical" evidence="2">
    <location>
        <begin position="242"/>
        <end position="261"/>
    </location>
</feature>
<feature type="region of interest" description="Disordered" evidence="1">
    <location>
        <begin position="425"/>
        <end position="447"/>
    </location>
</feature>
<evidence type="ECO:0000256" key="1">
    <source>
        <dbReference type="SAM" id="MobiDB-lite"/>
    </source>
</evidence>
<comment type="caution">
    <text evidence="4">The sequence shown here is derived from an EMBL/GenBank/DDBJ whole genome shotgun (WGS) entry which is preliminary data.</text>
</comment>
<keyword evidence="2" id="KW-0812">Transmembrane</keyword>
<dbReference type="Proteomes" id="UP000799441">
    <property type="component" value="Unassembled WGS sequence"/>
</dbReference>
<reference evidence="4" key="1">
    <citation type="journal article" date="2020" name="Stud. Mycol.">
        <title>101 Dothideomycetes genomes: a test case for predicting lifestyles and emergence of pathogens.</title>
        <authorList>
            <person name="Haridas S."/>
            <person name="Albert R."/>
            <person name="Binder M."/>
            <person name="Bloem J."/>
            <person name="Labutti K."/>
            <person name="Salamov A."/>
            <person name="Andreopoulos B."/>
            <person name="Baker S."/>
            <person name="Barry K."/>
            <person name="Bills G."/>
            <person name="Bluhm B."/>
            <person name="Cannon C."/>
            <person name="Castanera R."/>
            <person name="Culley D."/>
            <person name="Daum C."/>
            <person name="Ezra D."/>
            <person name="Gonzalez J."/>
            <person name="Henrissat B."/>
            <person name="Kuo A."/>
            <person name="Liang C."/>
            <person name="Lipzen A."/>
            <person name="Lutzoni F."/>
            <person name="Magnuson J."/>
            <person name="Mondo S."/>
            <person name="Nolan M."/>
            <person name="Ohm R."/>
            <person name="Pangilinan J."/>
            <person name="Park H.-J."/>
            <person name="Ramirez L."/>
            <person name="Alfaro M."/>
            <person name="Sun H."/>
            <person name="Tritt A."/>
            <person name="Yoshinaga Y."/>
            <person name="Zwiers L.-H."/>
            <person name="Turgeon B."/>
            <person name="Goodwin S."/>
            <person name="Spatafora J."/>
            <person name="Crous P."/>
            <person name="Grigoriev I."/>
        </authorList>
    </citation>
    <scope>NUCLEOTIDE SEQUENCE</scope>
    <source>
        <strain evidence="4">CBS 116435</strain>
    </source>
</reference>
<name>A0A9P4QDK1_9PEZI</name>
<gene>
    <name evidence="4" type="ORF">K431DRAFT_318224</name>
</gene>
<evidence type="ECO:0000256" key="2">
    <source>
        <dbReference type="SAM" id="Phobius"/>
    </source>
</evidence>
<organism evidence="4 5">
    <name type="scientific">Polychaeton citri CBS 116435</name>
    <dbReference type="NCBI Taxonomy" id="1314669"/>
    <lineage>
        <taxon>Eukaryota</taxon>
        <taxon>Fungi</taxon>
        <taxon>Dikarya</taxon>
        <taxon>Ascomycota</taxon>
        <taxon>Pezizomycotina</taxon>
        <taxon>Dothideomycetes</taxon>
        <taxon>Dothideomycetidae</taxon>
        <taxon>Capnodiales</taxon>
        <taxon>Capnodiaceae</taxon>
        <taxon>Polychaeton</taxon>
    </lineage>
</organism>